<evidence type="ECO:0000313" key="2">
    <source>
        <dbReference type="Proteomes" id="UP001295794"/>
    </source>
</evidence>
<organism evidence="1 2">
    <name type="scientific">Mycena citricolor</name>
    <dbReference type="NCBI Taxonomy" id="2018698"/>
    <lineage>
        <taxon>Eukaryota</taxon>
        <taxon>Fungi</taxon>
        <taxon>Dikarya</taxon>
        <taxon>Basidiomycota</taxon>
        <taxon>Agaricomycotina</taxon>
        <taxon>Agaricomycetes</taxon>
        <taxon>Agaricomycetidae</taxon>
        <taxon>Agaricales</taxon>
        <taxon>Marasmiineae</taxon>
        <taxon>Mycenaceae</taxon>
        <taxon>Mycena</taxon>
    </lineage>
</organism>
<reference evidence="1" key="1">
    <citation type="submission" date="2023-11" db="EMBL/GenBank/DDBJ databases">
        <authorList>
            <person name="De Vega J J."/>
            <person name="De Vega J J."/>
        </authorList>
    </citation>
    <scope>NUCLEOTIDE SEQUENCE</scope>
</reference>
<keyword evidence="2" id="KW-1185">Reference proteome</keyword>
<accession>A0AAD2Q357</accession>
<name>A0AAD2Q357_9AGAR</name>
<evidence type="ECO:0000313" key="1">
    <source>
        <dbReference type="EMBL" id="CAK5270925.1"/>
    </source>
</evidence>
<comment type="caution">
    <text evidence="1">The sequence shown here is derived from an EMBL/GenBank/DDBJ whole genome shotgun (WGS) entry which is preliminary data.</text>
</comment>
<dbReference type="EMBL" id="CAVNYO010000169">
    <property type="protein sequence ID" value="CAK5270925.1"/>
    <property type="molecule type" value="Genomic_DNA"/>
</dbReference>
<proteinExistence type="predicted"/>
<dbReference type="Proteomes" id="UP001295794">
    <property type="component" value="Unassembled WGS sequence"/>
</dbReference>
<gene>
    <name evidence="1" type="ORF">MYCIT1_LOCUS15722</name>
</gene>
<sequence>MHDNGVEVDDADAALLMHDVLWLDFGMDRGCFVVDVAQVDEDNSSECPVARSGLECRCGAVE</sequence>
<protein>
    <submittedName>
        <fullName evidence="1">Uncharacterized protein</fullName>
    </submittedName>
</protein>
<dbReference type="AlphaFoldDB" id="A0AAD2Q357"/>